<dbReference type="AlphaFoldDB" id="A0A381VM17"/>
<name>A0A381VM17_9ZZZZ</name>
<protein>
    <submittedName>
        <fullName evidence="1">Uncharacterized protein</fullName>
    </submittedName>
</protein>
<proteinExistence type="predicted"/>
<evidence type="ECO:0000313" key="1">
    <source>
        <dbReference type="EMBL" id="SVA41366.1"/>
    </source>
</evidence>
<accession>A0A381VM17</accession>
<reference evidence="1" key="1">
    <citation type="submission" date="2018-05" db="EMBL/GenBank/DDBJ databases">
        <authorList>
            <person name="Lanie J.A."/>
            <person name="Ng W.-L."/>
            <person name="Kazmierczak K.M."/>
            <person name="Andrzejewski T.M."/>
            <person name="Davidsen T.M."/>
            <person name="Wayne K.J."/>
            <person name="Tettelin H."/>
            <person name="Glass J.I."/>
            <person name="Rusch D."/>
            <person name="Podicherti R."/>
            <person name="Tsui H.-C.T."/>
            <person name="Winkler M.E."/>
        </authorList>
    </citation>
    <scope>NUCLEOTIDE SEQUENCE</scope>
</reference>
<organism evidence="1">
    <name type="scientific">marine metagenome</name>
    <dbReference type="NCBI Taxonomy" id="408172"/>
    <lineage>
        <taxon>unclassified sequences</taxon>
        <taxon>metagenomes</taxon>
        <taxon>ecological metagenomes</taxon>
    </lineage>
</organism>
<sequence length="43" mass="5002">MLTDINLPKKKKKPNTNCLLSVDDISVTNKCVQYIEFVEEIYI</sequence>
<gene>
    <name evidence="1" type="ORF">METZ01_LOCUS94220</name>
</gene>
<dbReference type="EMBL" id="UINC01009219">
    <property type="protein sequence ID" value="SVA41366.1"/>
    <property type="molecule type" value="Genomic_DNA"/>
</dbReference>